<dbReference type="Proteomes" id="UP001379533">
    <property type="component" value="Chromosome"/>
</dbReference>
<dbReference type="RefSeq" id="WP_394841410.1">
    <property type="nucleotide sequence ID" value="NZ_CP089982.1"/>
</dbReference>
<proteinExistence type="predicted"/>
<gene>
    <name evidence="1" type="ORF">LZC95_30595</name>
</gene>
<organism evidence="1 2">
    <name type="scientific">Pendulispora brunnea</name>
    <dbReference type="NCBI Taxonomy" id="2905690"/>
    <lineage>
        <taxon>Bacteria</taxon>
        <taxon>Pseudomonadati</taxon>
        <taxon>Myxococcota</taxon>
        <taxon>Myxococcia</taxon>
        <taxon>Myxococcales</taxon>
        <taxon>Sorangiineae</taxon>
        <taxon>Pendulisporaceae</taxon>
        <taxon>Pendulispora</taxon>
    </lineage>
</organism>
<evidence type="ECO:0000313" key="1">
    <source>
        <dbReference type="EMBL" id="WXA90790.1"/>
    </source>
</evidence>
<evidence type="ECO:0000313" key="2">
    <source>
        <dbReference type="Proteomes" id="UP001379533"/>
    </source>
</evidence>
<name>A0ABZ2JZR9_9BACT</name>
<dbReference type="EMBL" id="CP089982">
    <property type="protein sequence ID" value="WXA90790.1"/>
    <property type="molecule type" value="Genomic_DNA"/>
</dbReference>
<protein>
    <submittedName>
        <fullName evidence="1">Uncharacterized protein</fullName>
    </submittedName>
</protein>
<keyword evidence="2" id="KW-1185">Reference proteome</keyword>
<accession>A0ABZ2JZR9</accession>
<reference evidence="1 2" key="1">
    <citation type="submission" date="2021-12" db="EMBL/GenBank/DDBJ databases">
        <title>Discovery of the Pendulisporaceae a myxobacterial family with distinct sporulation behavior and unique specialized metabolism.</title>
        <authorList>
            <person name="Garcia R."/>
            <person name="Popoff A."/>
            <person name="Bader C.D."/>
            <person name="Loehr J."/>
            <person name="Walesch S."/>
            <person name="Walt C."/>
            <person name="Boldt J."/>
            <person name="Bunk B."/>
            <person name="Haeckl F.J.F.P.J."/>
            <person name="Gunesch A.P."/>
            <person name="Birkelbach J."/>
            <person name="Nuebel U."/>
            <person name="Pietschmann T."/>
            <person name="Bach T."/>
            <person name="Mueller R."/>
        </authorList>
    </citation>
    <scope>NUCLEOTIDE SEQUENCE [LARGE SCALE GENOMIC DNA]</scope>
    <source>
        <strain evidence="1 2">MSr12523</strain>
    </source>
</reference>
<sequence>MTSEPGTWDRPTYILPIIRFLSHTAGPLQERFQALDEDDIAELTRLPTLFAYESQVGVPAHRSTK</sequence>